<evidence type="ECO:0000256" key="1">
    <source>
        <dbReference type="ARBA" id="ARBA00022603"/>
    </source>
</evidence>
<dbReference type="PANTHER" id="PTHR10509:SF14">
    <property type="entry name" value="CAFFEOYL-COA O-METHYLTRANSFERASE 3-RELATED"/>
    <property type="match status" value="1"/>
</dbReference>
<comment type="caution">
    <text evidence="5">The sequence shown here is derived from an EMBL/GenBank/DDBJ whole genome shotgun (WGS) entry which is preliminary data.</text>
</comment>
<keyword evidence="6" id="KW-1185">Reference proteome</keyword>
<dbReference type="PROSITE" id="PS51682">
    <property type="entry name" value="SAM_OMT_I"/>
    <property type="match status" value="1"/>
</dbReference>
<evidence type="ECO:0000313" key="5">
    <source>
        <dbReference type="EMBL" id="TVY91048.1"/>
    </source>
</evidence>
<evidence type="ECO:0000256" key="4">
    <source>
        <dbReference type="ARBA" id="ARBA00023453"/>
    </source>
</evidence>
<dbReference type="InterPro" id="IPR002935">
    <property type="entry name" value="SAM_O-MeTrfase"/>
</dbReference>
<dbReference type="SUPFAM" id="SSF53335">
    <property type="entry name" value="S-adenosyl-L-methionine-dependent methyltransferases"/>
    <property type="match status" value="1"/>
</dbReference>
<keyword evidence="1 5" id="KW-0489">Methyltransferase</keyword>
<dbReference type="GO" id="GO:0008171">
    <property type="term" value="F:O-methyltransferase activity"/>
    <property type="evidence" value="ECO:0007669"/>
    <property type="project" value="InterPro"/>
</dbReference>
<dbReference type="Gene3D" id="3.40.50.150">
    <property type="entry name" value="Vaccinia Virus protein VP39"/>
    <property type="match status" value="1"/>
</dbReference>
<dbReference type="AlphaFoldDB" id="A0A559MDK1"/>
<organism evidence="5 6">
    <name type="scientific">Lachnellula willkommii</name>
    <dbReference type="NCBI Taxonomy" id="215461"/>
    <lineage>
        <taxon>Eukaryota</taxon>
        <taxon>Fungi</taxon>
        <taxon>Dikarya</taxon>
        <taxon>Ascomycota</taxon>
        <taxon>Pezizomycotina</taxon>
        <taxon>Leotiomycetes</taxon>
        <taxon>Helotiales</taxon>
        <taxon>Lachnaceae</taxon>
        <taxon>Lachnellula</taxon>
    </lineage>
</organism>
<dbReference type="GO" id="GO:0008757">
    <property type="term" value="F:S-adenosylmethionine-dependent methyltransferase activity"/>
    <property type="evidence" value="ECO:0007669"/>
    <property type="project" value="TreeGrafter"/>
</dbReference>
<dbReference type="GO" id="GO:0032259">
    <property type="term" value="P:methylation"/>
    <property type="evidence" value="ECO:0007669"/>
    <property type="project" value="UniProtKB-KW"/>
</dbReference>
<dbReference type="PANTHER" id="PTHR10509">
    <property type="entry name" value="O-METHYLTRANSFERASE-RELATED"/>
    <property type="match status" value="1"/>
</dbReference>
<dbReference type="Proteomes" id="UP000315522">
    <property type="component" value="Unassembled WGS sequence"/>
</dbReference>
<gene>
    <name evidence="5" type="primary">mdmC_1</name>
    <name evidence="5" type="ORF">LAWI1_G002844</name>
</gene>
<evidence type="ECO:0000313" key="6">
    <source>
        <dbReference type="Proteomes" id="UP000315522"/>
    </source>
</evidence>
<keyword evidence="3" id="KW-0949">S-adenosyl-L-methionine</keyword>
<dbReference type="InterPro" id="IPR050362">
    <property type="entry name" value="Cation-dep_OMT"/>
</dbReference>
<protein>
    <submittedName>
        <fullName evidence="5">O-methyltransferase</fullName>
    </submittedName>
</protein>
<reference evidence="5 6" key="1">
    <citation type="submission" date="2018-05" db="EMBL/GenBank/DDBJ databases">
        <title>Genome sequencing and assembly of the regulated plant pathogen Lachnellula willkommii and related sister species for the development of diagnostic species identification markers.</title>
        <authorList>
            <person name="Giroux E."/>
            <person name="Bilodeau G."/>
        </authorList>
    </citation>
    <scope>NUCLEOTIDE SEQUENCE [LARGE SCALE GENOMIC DNA]</scope>
    <source>
        <strain evidence="5 6">CBS 172.35</strain>
    </source>
</reference>
<name>A0A559MDK1_9HELO</name>
<comment type="similarity">
    <text evidence="4">Belongs to the class I-like SAM-binding methyltransferase superfamily. Cation-dependent O-methyltransferase family.</text>
</comment>
<dbReference type="Pfam" id="PF01596">
    <property type="entry name" value="Methyltransf_3"/>
    <property type="match status" value="1"/>
</dbReference>
<dbReference type="InterPro" id="IPR029063">
    <property type="entry name" value="SAM-dependent_MTases_sf"/>
</dbReference>
<proteinExistence type="inferred from homology"/>
<keyword evidence="2 5" id="KW-0808">Transferase</keyword>
<accession>A0A559MDK1</accession>
<sequence length="264" mass="29315">MPALTTTPPKQVLYPKECVALYPNEIVGERVSKYAEVHSSCIPKHIINYHAHVSKTLPETAKYMISISQAQMMVFLSKTVGAKRILEIGAYVGLSSLAWSHAVGPEGKVTALEFEPHFAKLAEEAFETNGVNNAEVLVGDALEILPTLAPTEPYDIIFIDAQKSGYPAYLSTILSSSKPGAPNRLLRKGGLVIGDNILRCGFVADDSEDNPWRTYDFGPHRKEYWKSQDVMSLKKYNEIVSESGRFENWLCPLWDGVNIARLLD</sequence>
<evidence type="ECO:0000256" key="3">
    <source>
        <dbReference type="ARBA" id="ARBA00022691"/>
    </source>
</evidence>
<dbReference type="EMBL" id="QGML01000664">
    <property type="protein sequence ID" value="TVY91048.1"/>
    <property type="molecule type" value="Genomic_DNA"/>
</dbReference>
<evidence type="ECO:0000256" key="2">
    <source>
        <dbReference type="ARBA" id="ARBA00022679"/>
    </source>
</evidence>
<dbReference type="CDD" id="cd02440">
    <property type="entry name" value="AdoMet_MTases"/>
    <property type="match status" value="1"/>
</dbReference>